<evidence type="ECO:0000256" key="2">
    <source>
        <dbReference type="ARBA" id="ARBA00022679"/>
    </source>
</evidence>
<dbReference type="Gene3D" id="3.40.47.10">
    <property type="match status" value="2"/>
</dbReference>
<dbReference type="InterPro" id="IPR011141">
    <property type="entry name" value="Polyketide_synthase_type-III"/>
</dbReference>
<dbReference type="KEGG" id="ole:K0B96_00035"/>
<protein>
    <submittedName>
        <fullName evidence="6">Stilbene synthase</fullName>
    </submittedName>
</protein>
<dbReference type="GO" id="GO:0016747">
    <property type="term" value="F:acyltransferase activity, transferring groups other than amino-acyl groups"/>
    <property type="evidence" value="ECO:0007669"/>
    <property type="project" value="InterPro"/>
</dbReference>
<dbReference type="InterPro" id="IPR012328">
    <property type="entry name" value="Chalcone/stilbene_synt_C"/>
</dbReference>
<feature type="domain" description="Chalcone/stilbene synthase C-terminal" evidence="5">
    <location>
        <begin position="272"/>
        <end position="320"/>
    </location>
</feature>
<dbReference type="EMBL" id="CP080507">
    <property type="protein sequence ID" value="QYM79038.1"/>
    <property type="molecule type" value="Genomic_DNA"/>
</dbReference>
<gene>
    <name evidence="6" type="ORF">K0B96_00035</name>
</gene>
<evidence type="ECO:0000259" key="5">
    <source>
        <dbReference type="Pfam" id="PF02797"/>
    </source>
</evidence>
<dbReference type="InterPro" id="IPR001099">
    <property type="entry name" value="Chalcone/stilbene_synt_N"/>
</dbReference>
<keyword evidence="2" id="KW-0808">Transferase</keyword>
<keyword evidence="7" id="KW-1185">Reference proteome</keyword>
<evidence type="ECO:0000313" key="7">
    <source>
        <dbReference type="Proteomes" id="UP000825051"/>
    </source>
</evidence>
<evidence type="ECO:0000256" key="3">
    <source>
        <dbReference type="PIRSR" id="PIRSR000451-1"/>
    </source>
</evidence>
<organism evidence="6 7">
    <name type="scientific">Horticoccus luteus</name>
    <dbReference type="NCBI Taxonomy" id="2862869"/>
    <lineage>
        <taxon>Bacteria</taxon>
        <taxon>Pseudomonadati</taxon>
        <taxon>Verrucomicrobiota</taxon>
        <taxon>Opitutia</taxon>
        <taxon>Opitutales</taxon>
        <taxon>Opitutaceae</taxon>
        <taxon>Horticoccus</taxon>
    </lineage>
</organism>
<name>A0A8F9TWH3_9BACT</name>
<dbReference type="Pfam" id="PF00195">
    <property type="entry name" value="Chal_sti_synt_N"/>
    <property type="match status" value="1"/>
</dbReference>
<dbReference type="SUPFAM" id="SSF53901">
    <property type="entry name" value="Thiolase-like"/>
    <property type="match status" value="2"/>
</dbReference>
<dbReference type="PANTHER" id="PTHR11877:SF46">
    <property type="entry name" value="TYPE III POLYKETIDE SYNTHASE A"/>
    <property type="match status" value="1"/>
</dbReference>
<proteinExistence type="inferred from homology"/>
<dbReference type="Pfam" id="PF02797">
    <property type="entry name" value="Chal_sti_synt_C"/>
    <property type="match status" value="1"/>
</dbReference>
<dbReference type="RefSeq" id="WP_220162357.1">
    <property type="nucleotide sequence ID" value="NZ_CP080507.1"/>
</dbReference>
<evidence type="ECO:0000256" key="1">
    <source>
        <dbReference type="ARBA" id="ARBA00005531"/>
    </source>
</evidence>
<dbReference type="AlphaFoldDB" id="A0A8F9TWH3"/>
<comment type="similarity">
    <text evidence="1">Belongs to the thiolase-like superfamily. Chalcone/stilbene synthases family.</text>
</comment>
<feature type="domain" description="Chalcone/stilbene synthase N-terminal" evidence="4">
    <location>
        <begin position="4"/>
        <end position="201"/>
    </location>
</feature>
<feature type="active site" description="Acyl-thioester intermediate" evidence="3">
    <location>
        <position position="142"/>
    </location>
</feature>
<dbReference type="PIRSF" id="PIRSF000451">
    <property type="entry name" value="PKS_III"/>
    <property type="match status" value="1"/>
</dbReference>
<dbReference type="Proteomes" id="UP000825051">
    <property type="component" value="Chromosome"/>
</dbReference>
<evidence type="ECO:0000313" key="6">
    <source>
        <dbReference type="EMBL" id="QYM79038.1"/>
    </source>
</evidence>
<sequence>MNLHALATAVPQLVLTQQQCWEIVDRSPEARQLSRRSQLTLRAILRGNSGIATRHFALPEIENVFARTADELNEGFRAEAPRLAAAALTRALDQAGVDVAALDALFICTCTGYLCPGVTSYVAEQLGLRPNAFLQDLVGLGCGAAIPTLRAADAFLHANPHATVATVAVEICSAAFYLDDDPGVLVSACLFGDGAAAAIWRTTPGPVPVRCHGFNTVHRPADRDRIRFEQRDGKLRNLLDAAVPQLAAAAVAALLAAERADPARPPITRILSHPGGRDVLDAIEAALPEFSLGTSREVLRRFGNMSSPSVLFALADALREGPPPDASDWWLVSFGAGFSAHSCRVSAA</sequence>
<dbReference type="InterPro" id="IPR016039">
    <property type="entry name" value="Thiolase-like"/>
</dbReference>
<dbReference type="PANTHER" id="PTHR11877">
    <property type="entry name" value="HYDROXYMETHYLGLUTARYL-COA SYNTHASE"/>
    <property type="match status" value="1"/>
</dbReference>
<accession>A0A8F9TWH3</accession>
<evidence type="ECO:0000259" key="4">
    <source>
        <dbReference type="Pfam" id="PF00195"/>
    </source>
</evidence>
<dbReference type="GO" id="GO:0030639">
    <property type="term" value="P:polyketide biosynthetic process"/>
    <property type="evidence" value="ECO:0007669"/>
    <property type="project" value="TreeGrafter"/>
</dbReference>
<reference evidence="6" key="1">
    <citation type="submission" date="2021-08" db="EMBL/GenBank/DDBJ databases">
        <title>Genome of a novel bacterium of the phylum Verrucomicrobia, Oleiharenicola sp. KSB-15.</title>
        <authorList>
            <person name="Chung J.-H."/>
            <person name="Ahn J.-H."/>
            <person name="Yoon Y."/>
            <person name="Kim D.-Y."/>
            <person name="An S.-H."/>
            <person name="Park I."/>
            <person name="Yeon J."/>
        </authorList>
    </citation>
    <scope>NUCLEOTIDE SEQUENCE</scope>
    <source>
        <strain evidence="6">KSB-15</strain>
    </source>
</reference>